<evidence type="ECO:0000313" key="3">
    <source>
        <dbReference type="Proteomes" id="UP000275846"/>
    </source>
</evidence>
<gene>
    <name evidence="2" type="ORF">SSLN_LOCUS9324</name>
</gene>
<evidence type="ECO:0000313" key="2">
    <source>
        <dbReference type="EMBL" id="VDL95709.1"/>
    </source>
</evidence>
<dbReference type="WBParaSite" id="SSLN_0000967901-mRNA-1">
    <property type="protein sequence ID" value="SSLN_0000967901-mRNA-1"/>
    <property type="gene ID" value="SSLN_0000967901"/>
</dbReference>
<sequence length="141" mass="15734">MGTGGVWWYALAQTHVTLDAFPRFHLGLLDCVALEGERRKSSRDAVQAGSRASQRPRVPPPPATWNTADRLGIGDRTVALTQLVHAQPCGHEIYWMLIREVALLEKLTYHKPSAIHRQLSEKVVIPTSTVTRAIGYNEQLL</sequence>
<proteinExistence type="predicted"/>
<dbReference type="EMBL" id="UYSU01035175">
    <property type="protein sequence ID" value="VDL95709.1"/>
    <property type="molecule type" value="Genomic_DNA"/>
</dbReference>
<organism evidence="4">
    <name type="scientific">Schistocephalus solidus</name>
    <name type="common">Tapeworm</name>
    <dbReference type="NCBI Taxonomy" id="70667"/>
    <lineage>
        <taxon>Eukaryota</taxon>
        <taxon>Metazoa</taxon>
        <taxon>Spiralia</taxon>
        <taxon>Lophotrochozoa</taxon>
        <taxon>Platyhelminthes</taxon>
        <taxon>Cestoda</taxon>
        <taxon>Eucestoda</taxon>
        <taxon>Diphyllobothriidea</taxon>
        <taxon>Diphyllobothriidae</taxon>
        <taxon>Schistocephalus</taxon>
    </lineage>
</organism>
<reference evidence="2 3" key="2">
    <citation type="submission" date="2018-11" db="EMBL/GenBank/DDBJ databases">
        <authorList>
            <consortium name="Pathogen Informatics"/>
        </authorList>
    </citation>
    <scope>NUCLEOTIDE SEQUENCE [LARGE SCALE GENOMIC DNA]</scope>
    <source>
        <strain evidence="2 3">NST_G2</strain>
    </source>
</reference>
<protein>
    <submittedName>
        <fullName evidence="4">Transposase</fullName>
    </submittedName>
</protein>
<reference evidence="4" key="1">
    <citation type="submission" date="2016-06" db="UniProtKB">
        <authorList>
            <consortium name="WormBaseParasite"/>
        </authorList>
    </citation>
    <scope>IDENTIFICATION</scope>
</reference>
<name>A0A183SYM6_SCHSO</name>
<evidence type="ECO:0000313" key="4">
    <source>
        <dbReference type="WBParaSite" id="SSLN_0000967901-mRNA-1"/>
    </source>
</evidence>
<keyword evidence="3" id="KW-1185">Reference proteome</keyword>
<feature type="region of interest" description="Disordered" evidence="1">
    <location>
        <begin position="41"/>
        <end position="64"/>
    </location>
</feature>
<dbReference type="Proteomes" id="UP000275846">
    <property type="component" value="Unassembled WGS sequence"/>
</dbReference>
<evidence type="ECO:0000256" key="1">
    <source>
        <dbReference type="SAM" id="MobiDB-lite"/>
    </source>
</evidence>
<accession>A0A183SYM6</accession>
<dbReference type="AlphaFoldDB" id="A0A183SYM6"/>